<proteinExistence type="predicted"/>
<reference evidence="2" key="1">
    <citation type="submission" date="2015-04" db="EMBL/GenBank/DDBJ databases">
        <title>The genome sequence of the plant pathogenic Rhizarian Plasmodiophora brassicae reveals insights in its biotrophic life cycle and the origin of chitin synthesis.</title>
        <authorList>
            <person name="Schwelm A."/>
            <person name="Fogelqvist J."/>
            <person name="Knaust A."/>
            <person name="Julke S."/>
            <person name="Lilja T."/>
            <person name="Dhandapani V."/>
            <person name="Bonilla-Rosso G."/>
            <person name="Karlsson M."/>
            <person name="Shevchenko A."/>
            <person name="Choi S.R."/>
            <person name="Kim H.G."/>
            <person name="Park J.Y."/>
            <person name="Lim Y.P."/>
            <person name="Ludwig-Muller J."/>
            <person name="Dixelius C."/>
        </authorList>
    </citation>
    <scope>NUCLEOTIDE SEQUENCE</scope>
    <source>
        <tissue evidence="2">Potato root galls</tissue>
    </source>
</reference>
<dbReference type="GO" id="GO:0003824">
    <property type="term" value="F:catalytic activity"/>
    <property type="evidence" value="ECO:0007669"/>
    <property type="project" value="InterPro"/>
</dbReference>
<evidence type="ECO:0000259" key="1">
    <source>
        <dbReference type="Pfam" id="PF14529"/>
    </source>
</evidence>
<dbReference type="InterPro" id="IPR036691">
    <property type="entry name" value="Endo/exonu/phosph_ase_sf"/>
</dbReference>
<dbReference type="Pfam" id="PF14529">
    <property type="entry name" value="Exo_endo_phos_2"/>
    <property type="match status" value="1"/>
</dbReference>
<dbReference type="AlphaFoldDB" id="A0A0H5R1Z3"/>
<accession>A0A0H5R1Z3</accession>
<dbReference type="SUPFAM" id="SSF56219">
    <property type="entry name" value="DNase I-like"/>
    <property type="match status" value="1"/>
</dbReference>
<feature type="non-terminal residue" evidence="2">
    <location>
        <position position="1"/>
    </location>
</feature>
<protein>
    <recommendedName>
        <fullName evidence="1">Endonuclease/exonuclease/phosphatase domain-containing protein</fullName>
    </recommendedName>
</protein>
<organism evidence="2">
    <name type="scientific">Spongospora subterranea</name>
    <dbReference type="NCBI Taxonomy" id="70186"/>
    <lineage>
        <taxon>Eukaryota</taxon>
        <taxon>Sar</taxon>
        <taxon>Rhizaria</taxon>
        <taxon>Endomyxa</taxon>
        <taxon>Phytomyxea</taxon>
        <taxon>Plasmodiophorida</taxon>
        <taxon>Plasmodiophoridae</taxon>
        <taxon>Spongospora</taxon>
    </lineage>
</organism>
<dbReference type="Gene3D" id="3.60.10.10">
    <property type="entry name" value="Endonuclease/exonuclease/phosphatase"/>
    <property type="match status" value="1"/>
</dbReference>
<sequence length="359" mass="42432">SGINKIANPDYEQWNAGRLTEIKAYELVRFTNKHKIDVDCVSELGHRRRIAGFPNYHCSDTFTQSAIFWREGLDIQTINCPTINIFEKSRINTQLLLLNKEIMLIHAYIPPDVNNKARARFWKAMEQFADEQNMPTIITGDLNTKDKRFGKNHEEHHEYLDSFLMEFSMINNINTPTRGSNNLDITLCNQEFLPFVQSWKAHASLSSDHLPTIIKTTIPTSRQKRTNTLREPIKIIDNERTMNKLMERITYMKRDQLTLTNIHKIIAGSIHHKTIRRKGCPFWNDELRIAYGRRNCAKTKWQQSIVKQHRADRIEKRKRKFQKIDTHFKNMLKNTNTNTYLGWQRKLVRTVREQQHGRC</sequence>
<dbReference type="EMBL" id="HACM01007539">
    <property type="protein sequence ID" value="CRZ07981.1"/>
    <property type="molecule type" value="Transcribed_RNA"/>
</dbReference>
<evidence type="ECO:0000313" key="2">
    <source>
        <dbReference type="EMBL" id="CRZ07981.1"/>
    </source>
</evidence>
<name>A0A0H5R1Z3_9EUKA</name>
<dbReference type="InterPro" id="IPR005135">
    <property type="entry name" value="Endo/exonuclease/phosphatase"/>
</dbReference>
<feature type="domain" description="Endonuclease/exonuclease/phosphatase" evidence="1">
    <location>
        <begin position="103"/>
        <end position="212"/>
    </location>
</feature>